<name>A0A3B0T986_9ZZZZ</name>
<keyword evidence="2" id="KW-0819">tRNA processing</keyword>
<protein>
    <submittedName>
        <fullName evidence="5">Similar to tRNA pseudouridine synthase A, group TruA2</fullName>
    </submittedName>
</protein>
<dbReference type="PANTHER" id="PTHR11142:SF0">
    <property type="entry name" value="TRNA PSEUDOURIDINE SYNTHASE-LIKE 1"/>
    <property type="match status" value="1"/>
</dbReference>
<dbReference type="GO" id="GO:0003723">
    <property type="term" value="F:RNA binding"/>
    <property type="evidence" value="ECO:0007669"/>
    <property type="project" value="InterPro"/>
</dbReference>
<reference evidence="5" key="1">
    <citation type="submission" date="2018-06" db="EMBL/GenBank/DDBJ databases">
        <authorList>
            <person name="Zhirakovskaya E."/>
        </authorList>
    </citation>
    <scope>NUCLEOTIDE SEQUENCE</scope>
</reference>
<dbReference type="Gene3D" id="3.30.70.660">
    <property type="entry name" value="Pseudouridine synthase I, catalytic domain, C-terminal subdomain"/>
    <property type="match status" value="1"/>
</dbReference>
<dbReference type="PANTHER" id="PTHR11142">
    <property type="entry name" value="PSEUDOURIDYLATE SYNTHASE"/>
    <property type="match status" value="1"/>
</dbReference>
<evidence type="ECO:0000256" key="2">
    <source>
        <dbReference type="ARBA" id="ARBA00022694"/>
    </source>
</evidence>
<dbReference type="InterPro" id="IPR020094">
    <property type="entry name" value="TruA/RsuA/RluB/E/F_N"/>
</dbReference>
<dbReference type="SUPFAM" id="SSF55120">
    <property type="entry name" value="Pseudouridine synthase"/>
    <property type="match status" value="1"/>
</dbReference>
<comment type="similarity">
    <text evidence="1">Belongs to the tRNA pseudouridine synthase TruA family.</text>
</comment>
<dbReference type="GO" id="GO:0009982">
    <property type="term" value="F:pseudouridine synthase activity"/>
    <property type="evidence" value="ECO:0007669"/>
    <property type="project" value="InterPro"/>
</dbReference>
<organism evidence="5">
    <name type="scientific">hydrothermal vent metagenome</name>
    <dbReference type="NCBI Taxonomy" id="652676"/>
    <lineage>
        <taxon>unclassified sequences</taxon>
        <taxon>metagenomes</taxon>
        <taxon>ecological metagenomes</taxon>
    </lineage>
</organism>
<sequence>MRHFDFEESVLLAHTIGSMQKKRFYYLIRIQYLGFRYSGWQKQPGQKTVEEMLIKTLKFILPNTPLKVLGAGRTDAKVSALDAAFELFLDDRPIEDINGFLGLFNQNLPPDIRVTEITQTDKNFNIIQNSKEKEYIYLFSHGEKNHPFCAPFLANILDELDIGLMKRAASLFEGKHDFSVYTARIQENTKSIRTIEHCEIRPNTVLTANFFPENSYALHVKGQGFMRYQIRMMMGALIQLGRGEHTILDIETSLKENNDVQLNYVAPGSGLLLNTLEFME</sequence>
<dbReference type="InterPro" id="IPR020095">
    <property type="entry name" value="PsdUridine_synth_TruA_C"/>
</dbReference>
<dbReference type="NCBIfam" id="TIGR00071">
    <property type="entry name" value="hisT_truA"/>
    <property type="match status" value="1"/>
</dbReference>
<proteinExistence type="inferred from homology"/>
<dbReference type="EMBL" id="UOEL01000047">
    <property type="protein sequence ID" value="VAW11042.1"/>
    <property type="molecule type" value="Genomic_DNA"/>
</dbReference>
<dbReference type="HAMAP" id="MF_00171">
    <property type="entry name" value="TruA"/>
    <property type="match status" value="1"/>
</dbReference>
<dbReference type="InterPro" id="IPR020103">
    <property type="entry name" value="PsdUridine_synth_cat_dom_sf"/>
</dbReference>
<feature type="domain" description="Pseudouridine synthase I TruA alpha/beta" evidence="4">
    <location>
        <begin position="168"/>
        <end position="272"/>
    </location>
</feature>
<dbReference type="AlphaFoldDB" id="A0A3B0T986"/>
<evidence type="ECO:0000256" key="3">
    <source>
        <dbReference type="ARBA" id="ARBA00023235"/>
    </source>
</evidence>
<dbReference type="Pfam" id="PF01416">
    <property type="entry name" value="PseudoU_synth_1"/>
    <property type="match status" value="1"/>
</dbReference>
<dbReference type="InterPro" id="IPR020097">
    <property type="entry name" value="PsdUridine_synth_TruA_a/b_dom"/>
</dbReference>
<dbReference type="GO" id="GO:0031119">
    <property type="term" value="P:tRNA pseudouridine synthesis"/>
    <property type="evidence" value="ECO:0007669"/>
    <property type="project" value="TreeGrafter"/>
</dbReference>
<dbReference type="Gene3D" id="3.30.70.580">
    <property type="entry name" value="Pseudouridine synthase I, catalytic domain, N-terminal subdomain"/>
    <property type="match status" value="1"/>
</dbReference>
<evidence type="ECO:0000313" key="5">
    <source>
        <dbReference type="EMBL" id="VAW11042.1"/>
    </source>
</evidence>
<evidence type="ECO:0000259" key="4">
    <source>
        <dbReference type="Pfam" id="PF01416"/>
    </source>
</evidence>
<evidence type="ECO:0000256" key="1">
    <source>
        <dbReference type="ARBA" id="ARBA00009375"/>
    </source>
</evidence>
<dbReference type="InterPro" id="IPR001406">
    <property type="entry name" value="PsdUridine_synth_TruA"/>
</dbReference>
<accession>A0A3B0T986</accession>
<dbReference type="PIRSF" id="PIRSF001430">
    <property type="entry name" value="tRNA_psdUrid_synth"/>
    <property type="match status" value="1"/>
</dbReference>
<keyword evidence="3" id="KW-0413">Isomerase</keyword>
<gene>
    <name evidence="5" type="ORF">MNBD_BACTEROID03-2113</name>
</gene>